<dbReference type="GO" id="GO:0006508">
    <property type="term" value="P:proteolysis"/>
    <property type="evidence" value="ECO:0007669"/>
    <property type="project" value="UniProtKB-KW"/>
</dbReference>
<evidence type="ECO:0000313" key="3">
    <source>
        <dbReference type="EMBL" id="QIS15739.1"/>
    </source>
</evidence>
<dbReference type="InterPro" id="IPR042150">
    <property type="entry name" value="MmRce1-like"/>
</dbReference>
<name>A0A6G9YR05_9NOCA</name>
<feature type="transmembrane region" description="Helical" evidence="1">
    <location>
        <begin position="148"/>
        <end position="164"/>
    </location>
</feature>
<feature type="transmembrane region" description="Helical" evidence="1">
    <location>
        <begin position="115"/>
        <end position="136"/>
    </location>
</feature>
<evidence type="ECO:0000313" key="4">
    <source>
        <dbReference type="Proteomes" id="UP000503540"/>
    </source>
</evidence>
<feature type="transmembrane region" description="Helical" evidence="1">
    <location>
        <begin position="42"/>
        <end position="61"/>
    </location>
</feature>
<keyword evidence="1" id="KW-0472">Membrane</keyword>
<dbReference type="PANTHER" id="PTHR35797:SF1">
    <property type="entry name" value="PROTEASE"/>
    <property type="match status" value="1"/>
</dbReference>
<organism evidence="3 4">
    <name type="scientific">Nocardia arthritidis</name>
    <dbReference type="NCBI Taxonomy" id="228602"/>
    <lineage>
        <taxon>Bacteria</taxon>
        <taxon>Bacillati</taxon>
        <taxon>Actinomycetota</taxon>
        <taxon>Actinomycetes</taxon>
        <taxon>Mycobacteriales</taxon>
        <taxon>Nocardiaceae</taxon>
        <taxon>Nocardia</taxon>
    </lineage>
</organism>
<protein>
    <submittedName>
        <fullName evidence="3">CPBP family intramembrane metalloprotease</fullName>
    </submittedName>
</protein>
<feature type="transmembrane region" description="Helical" evidence="1">
    <location>
        <begin position="226"/>
        <end position="246"/>
    </location>
</feature>
<feature type="transmembrane region" description="Helical" evidence="1">
    <location>
        <begin position="170"/>
        <end position="190"/>
    </location>
</feature>
<dbReference type="PANTHER" id="PTHR35797">
    <property type="entry name" value="PROTEASE-RELATED"/>
    <property type="match status" value="1"/>
</dbReference>
<feature type="transmembrane region" description="Helical" evidence="1">
    <location>
        <begin position="12"/>
        <end position="36"/>
    </location>
</feature>
<evidence type="ECO:0000259" key="2">
    <source>
        <dbReference type="Pfam" id="PF02517"/>
    </source>
</evidence>
<dbReference type="GO" id="GO:0080120">
    <property type="term" value="P:CAAX-box protein maturation"/>
    <property type="evidence" value="ECO:0007669"/>
    <property type="project" value="UniProtKB-ARBA"/>
</dbReference>
<feature type="transmembrane region" description="Helical" evidence="1">
    <location>
        <begin position="82"/>
        <end position="103"/>
    </location>
</feature>
<dbReference type="EMBL" id="CP046172">
    <property type="protein sequence ID" value="QIS15739.1"/>
    <property type="molecule type" value="Genomic_DNA"/>
</dbReference>
<dbReference type="Proteomes" id="UP000503540">
    <property type="component" value="Chromosome"/>
</dbReference>
<feature type="domain" description="CAAX prenyl protease 2/Lysostaphin resistance protein A-like" evidence="2">
    <location>
        <begin position="118"/>
        <end position="215"/>
    </location>
</feature>
<evidence type="ECO:0000256" key="1">
    <source>
        <dbReference type="SAM" id="Phobius"/>
    </source>
</evidence>
<keyword evidence="3" id="KW-0482">Metalloprotease</keyword>
<gene>
    <name evidence="3" type="ORF">F5544_39605</name>
</gene>
<keyword evidence="1" id="KW-0812">Transmembrane</keyword>
<dbReference type="InterPro" id="IPR003675">
    <property type="entry name" value="Rce1/LyrA-like_dom"/>
</dbReference>
<keyword evidence="4" id="KW-1185">Reference proteome</keyword>
<keyword evidence="1" id="KW-1133">Transmembrane helix</keyword>
<dbReference type="GO" id="GO:0008237">
    <property type="term" value="F:metallopeptidase activity"/>
    <property type="evidence" value="ECO:0007669"/>
    <property type="project" value="UniProtKB-KW"/>
</dbReference>
<dbReference type="KEGG" id="nah:F5544_39605"/>
<dbReference type="GO" id="GO:0004175">
    <property type="term" value="F:endopeptidase activity"/>
    <property type="evidence" value="ECO:0007669"/>
    <property type="project" value="UniProtKB-ARBA"/>
</dbReference>
<dbReference type="Pfam" id="PF02517">
    <property type="entry name" value="Rce1-like"/>
    <property type="match status" value="1"/>
</dbReference>
<dbReference type="AlphaFoldDB" id="A0A6G9YR05"/>
<accession>A0A6G9YR05</accession>
<dbReference type="RefSeq" id="WP_167477931.1">
    <property type="nucleotide sequence ID" value="NZ_CP046172.1"/>
</dbReference>
<reference evidence="3 4" key="1">
    <citation type="journal article" date="2019" name="ACS Chem. Biol.">
        <title>Identification and Mobilization of a Cryptic Antibiotic Biosynthesis Gene Locus from a Human-Pathogenic Nocardia Isolate.</title>
        <authorList>
            <person name="Herisse M."/>
            <person name="Ishida K."/>
            <person name="Porter J.L."/>
            <person name="Howden B."/>
            <person name="Hertweck C."/>
            <person name="Stinear T.P."/>
            <person name="Pidot S.J."/>
        </authorList>
    </citation>
    <scope>NUCLEOTIDE SEQUENCE [LARGE SCALE GENOMIC DNA]</scope>
    <source>
        <strain evidence="3 4">AUSMDU00012717</strain>
    </source>
</reference>
<sequence length="252" mass="26653">MRIPRASTERLWSIVGIYVAATLLGSAALLVVQRWSGIDSDALSLVQFGPAVGALFCWILFETTLRGLAPAPLPAARVRTDLGYLVAACVIFGVLLAGMAATAGYHPPGPQSFGGVPFGLLLVLQLIGACGEEIGWRGLLQPVLETHYRRWLAILVTGVIWALWHVQVIAAGPVIALSFLVSTVTFAILLGTLGNGGVRQRITVATVGHWLINMMTYLAVGADAHTSPQVMLLAVAAAIVTAALGLRTLRRD</sequence>
<keyword evidence="3" id="KW-0645">Protease</keyword>
<proteinExistence type="predicted"/>
<feature type="transmembrane region" description="Helical" evidence="1">
    <location>
        <begin position="202"/>
        <end position="220"/>
    </location>
</feature>
<keyword evidence="3" id="KW-0378">Hydrolase</keyword>